<evidence type="ECO:0000259" key="1">
    <source>
        <dbReference type="Pfam" id="PF12706"/>
    </source>
</evidence>
<evidence type="ECO:0000313" key="2">
    <source>
        <dbReference type="EMBL" id="RKF26434.1"/>
    </source>
</evidence>
<comment type="caution">
    <text evidence="2">The sequence shown here is derived from an EMBL/GenBank/DDBJ whole genome shotgun (WGS) entry which is preliminary data.</text>
</comment>
<reference evidence="2 3" key="1">
    <citation type="journal article" date="2018" name="Int. J. Syst. Evol. Microbiol.">
        <title>Micromonospora globbae sp. nov., an endophytic actinomycete isolated from roots of Globba winitii C. H. Wright.</title>
        <authorList>
            <person name="Kuncharoen N."/>
            <person name="Pittayakhajonwut P."/>
            <person name="Tanasupawat S."/>
        </authorList>
    </citation>
    <scope>NUCLEOTIDE SEQUENCE [LARGE SCALE GENOMIC DNA]</scope>
    <source>
        <strain evidence="2 3">WPS1-2</strain>
    </source>
</reference>
<keyword evidence="2" id="KW-0378">Hydrolase</keyword>
<dbReference type="InterPro" id="IPR001279">
    <property type="entry name" value="Metallo-B-lactamas"/>
</dbReference>
<dbReference type="Gene3D" id="3.60.15.10">
    <property type="entry name" value="Ribonuclease Z/Hydroxyacylglutathione hydrolase-like"/>
    <property type="match status" value="1"/>
</dbReference>
<evidence type="ECO:0000313" key="3">
    <source>
        <dbReference type="Proteomes" id="UP000285744"/>
    </source>
</evidence>
<organism evidence="2 3">
    <name type="scientific">Micromonospora globbae</name>
    <dbReference type="NCBI Taxonomy" id="1894969"/>
    <lineage>
        <taxon>Bacteria</taxon>
        <taxon>Bacillati</taxon>
        <taxon>Actinomycetota</taxon>
        <taxon>Actinomycetes</taxon>
        <taxon>Micromonosporales</taxon>
        <taxon>Micromonosporaceae</taxon>
        <taxon>Micromonospora</taxon>
    </lineage>
</organism>
<accession>A0A420F0D6</accession>
<dbReference type="PANTHER" id="PTHR43546:SF8">
    <property type="entry name" value="METALLO-BETA-LACTAMASE DOMAIN-CONTAINING PROTEIN"/>
    <property type="match status" value="1"/>
</dbReference>
<dbReference type="EMBL" id="RAQQ01000010">
    <property type="protein sequence ID" value="RKF26434.1"/>
    <property type="molecule type" value="Genomic_DNA"/>
</dbReference>
<dbReference type="AlphaFoldDB" id="A0A420F0D6"/>
<dbReference type="RefSeq" id="WP_120329230.1">
    <property type="nucleotide sequence ID" value="NZ_RAQQ01000010.1"/>
</dbReference>
<dbReference type="Proteomes" id="UP000285744">
    <property type="component" value="Unassembled WGS sequence"/>
</dbReference>
<dbReference type="GO" id="GO:0016787">
    <property type="term" value="F:hydrolase activity"/>
    <property type="evidence" value="ECO:0007669"/>
    <property type="project" value="UniProtKB-KW"/>
</dbReference>
<dbReference type="OrthoDB" id="3190691at2"/>
<gene>
    <name evidence="2" type="ORF">D7I43_15630</name>
</gene>
<name>A0A420F0D6_9ACTN</name>
<proteinExistence type="predicted"/>
<dbReference type="PANTHER" id="PTHR43546">
    <property type="entry name" value="UPF0173 METAL-DEPENDENT HYDROLASE MJ1163-RELATED"/>
    <property type="match status" value="1"/>
</dbReference>
<dbReference type="InterPro" id="IPR036866">
    <property type="entry name" value="RibonucZ/Hydroxyglut_hydro"/>
</dbReference>
<sequence>MTVRARWLGQAGFWLTAATGDGDAHLLVDPYLSDSLADKYAGTLFPHVRMRPAPVAVADLPALRAVLCSHAHTDHMDPGTLTPLMAAQPDLRLACPRAVLSEALARSGAAASRVDGLADRDRVEYGPFAVTAVPAAHEERWRDAHGDDHFLGYVVEVGGTRVYHSGDCTPWAGQVERLRDLAVDVALLPVNGRDAHRLAHGVPGNFTFAEAVALCAGAGIRTLVPHHWGMFDFNTVDPAGFDFALAARRGVTVRVPEHGGVLDLAVPR</sequence>
<dbReference type="SUPFAM" id="SSF56281">
    <property type="entry name" value="Metallo-hydrolase/oxidoreductase"/>
    <property type="match status" value="1"/>
</dbReference>
<protein>
    <submittedName>
        <fullName evidence="2">MBL fold metallo-hydrolase</fullName>
    </submittedName>
</protein>
<dbReference type="Pfam" id="PF12706">
    <property type="entry name" value="Lactamase_B_2"/>
    <property type="match status" value="1"/>
</dbReference>
<dbReference type="InterPro" id="IPR050114">
    <property type="entry name" value="UPF0173_UPF0282_UlaG_hydrolase"/>
</dbReference>
<feature type="domain" description="Metallo-beta-lactamase" evidence="1">
    <location>
        <begin position="26"/>
        <end position="228"/>
    </location>
</feature>